<proteinExistence type="predicted"/>
<evidence type="ECO:0000313" key="2">
    <source>
        <dbReference type="Proteomes" id="UP001597101"/>
    </source>
</evidence>
<dbReference type="Gene3D" id="3.30.70.1520">
    <property type="entry name" value="Heterotetrameric sarcosine oxidase"/>
    <property type="match status" value="1"/>
</dbReference>
<dbReference type="Pfam" id="PF04268">
    <property type="entry name" value="SoxG"/>
    <property type="match status" value="1"/>
</dbReference>
<sequence>MAERLSPLAELALPGEYGALTATPGVTLSEDICTALVQVACWPETLDACKVAIGKALESEIADGRSVSRAKECSIMPTGPGRWLIESDNEKLETTLRKALKPEVASVTNLTHARIRVTVKGEQADWLLASGIALDFHINSFPVSMVQVSHHHEVGLTIHRTAEDCFELYLFTSFARSFWQWLSDAAAEIGYRVN</sequence>
<dbReference type="EMBL" id="JBHTJV010000003">
    <property type="protein sequence ID" value="MFD0916199.1"/>
    <property type="molecule type" value="Genomic_DNA"/>
</dbReference>
<dbReference type="Proteomes" id="UP001597101">
    <property type="component" value="Unassembled WGS sequence"/>
</dbReference>
<evidence type="ECO:0000313" key="1">
    <source>
        <dbReference type="EMBL" id="MFD0916199.1"/>
    </source>
</evidence>
<dbReference type="Gene3D" id="3.30.1360.120">
    <property type="entry name" value="Probable tRNA modification gtpase trme, domain 1"/>
    <property type="match status" value="1"/>
</dbReference>
<dbReference type="RefSeq" id="WP_377212029.1">
    <property type="nucleotide sequence ID" value="NZ_JBHTJV010000003.1"/>
</dbReference>
<dbReference type="SUPFAM" id="SSF103025">
    <property type="entry name" value="Folate-binding domain"/>
    <property type="match status" value="1"/>
</dbReference>
<keyword evidence="2" id="KW-1185">Reference proteome</keyword>
<reference evidence="2" key="1">
    <citation type="journal article" date="2019" name="Int. J. Syst. Evol. Microbiol.">
        <title>The Global Catalogue of Microorganisms (GCM) 10K type strain sequencing project: providing services to taxonomists for standard genome sequencing and annotation.</title>
        <authorList>
            <consortium name="The Broad Institute Genomics Platform"/>
            <consortium name="The Broad Institute Genome Sequencing Center for Infectious Disease"/>
            <person name="Wu L."/>
            <person name="Ma J."/>
        </authorList>
    </citation>
    <scope>NUCLEOTIDE SEQUENCE [LARGE SCALE GENOMIC DNA]</scope>
    <source>
        <strain evidence="2">CCUG 60023</strain>
    </source>
</reference>
<dbReference type="InterPro" id="IPR027266">
    <property type="entry name" value="TrmE/GcvT-like"/>
</dbReference>
<organism evidence="1 2">
    <name type="scientific">Pseudahrensia aquimaris</name>
    <dbReference type="NCBI Taxonomy" id="744461"/>
    <lineage>
        <taxon>Bacteria</taxon>
        <taxon>Pseudomonadati</taxon>
        <taxon>Pseudomonadota</taxon>
        <taxon>Alphaproteobacteria</taxon>
        <taxon>Hyphomicrobiales</taxon>
        <taxon>Ahrensiaceae</taxon>
        <taxon>Pseudahrensia</taxon>
    </lineage>
</organism>
<comment type="caution">
    <text evidence="1">The sequence shown here is derived from an EMBL/GenBank/DDBJ whole genome shotgun (WGS) entry which is preliminary data.</text>
</comment>
<gene>
    <name evidence="1" type="ORF">ACFQ14_07260</name>
</gene>
<name>A0ABW3FHC9_9HYPH</name>
<accession>A0ABW3FHC9</accession>
<dbReference type="InterPro" id="IPR007375">
    <property type="entry name" value="SoxG"/>
</dbReference>
<protein>
    <submittedName>
        <fullName evidence="1">Sarcosine oxidase subunit gamma</fullName>
    </submittedName>
</protein>